<evidence type="ECO:0000313" key="1">
    <source>
        <dbReference type="EMBL" id="OGK18217.1"/>
    </source>
</evidence>
<accession>A0A1F7GGZ1</accession>
<protein>
    <submittedName>
        <fullName evidence="1">Uncharacterized protein</fullName>
    </submittedName>
</protein>
<dbReference type="Proteomes" id="UP000177026">
    <property type="component" value="Unassembled WGS sequence"/>
</dbReference>
<name>A0A1F7GGZ1_9BACT</name>
<organism evidence="1 2">
    <name type="scientific">Candidatus Roizmanbacteria bacterium RIFCSPHIGHO2_01_FULL_39_8</name>
    <dbReference type="NCBI Taxonomy" id="1802033"/>
    <lineage>
        <taxon>Bacteria</taxon>
        <taxon>Candidatus Roizmaniibacteriota</taxon>
    </lineage>
</organism>
<dbReference type="AlphaFoldDB" id="A0A1F7GGZ1"/>
<gene>
    <name evidence="1" type="ORF">A2866_06540</name>
</gene>
<comment type="caution">
    <text evidence="1">The sequence shown here is derived from an EMBL/GenBank/DDBJ whole genome shotgun (WGS) entry which is preliminary data.</text>
</comment>
<proteinExistence type="predicted"/>
<sequence>MSSEGKKITRLYPTNGEKPFSPHELNYNARVMALRGLYDYHLAGFSHPHILTSSSDPFLAILPFLRTLEPDPHIDEYSLARFFAGRKPAKEDLPFIYTAQGLMDAIKIHDIDQHLATCTYRTVSAVSRGLINIGSEKYVVGAAGYSGGHEFLSMPPNIQKQLMAESLCEALIVGGFSLVSHPEEELFDAIRQEADHLIETRDNVQPFSKSPNCVDFSRLAITGAKNIAQKYGTHMDFSQGFAACFMHKHNPKYSEAYQGAGLPLPAQFGRLRCISSCAETQAMLRTEYAVNLPVLLGADQAYLIDIKRGETVVPNFPNKQTSEYIYLTDSQGSIQLRRAIIDRDLTWNPHEQKRKNSLLWIYPQLLKRGIDPDQFAELSFIVKEDAVVVSSMGKRKKLTTARIEATKFQPLAIIPLSEITEIPIPRLSGHELQTNAPPCIYCTHQIHQRKIEHLHIDRIDWEKIKADDALSLEYFMKQFKGRVTVS</sequence>
<evidence type="ECO:0000313" key="2">
    <source>
        <dbReference type="Proteomes" id="UP000177026"/>
    </source>
</evidence>
<dbReference type="EMBL" id="MFZI01000073">
    <property type="protein sequence ID" value="OGK18217.1"/>
    <property type="molecule type" value="Genomic_DNA"/>
</dbReference>
<reference evidence="1 2" key="1">
    <citation type="journal article" date="2016" name="Nat. Commun.">
        <title>Thousands of microbial genomes shed light on interconnected biogeochemical processes in an aquifer system.</title>
        <authorList>
            <person name="Anantharaman K."/>
            <person name="Brown C.T."/>
            <person name="Hug L.A."/>
            <person name="Sharon I."/>
            <person name="Castelle C.J."/>
            <person name="Probst A.J."/>
            <person name="Thomas B.C."/>
            <person name="Singh A."/>
            <person name="Wilkins M.J."/>
            <person name="Karaoz U."/>
            <person name="Brodie E.L."/>
            <person name="Williams K.H."/>
            <person name="Hubbard S.S."/>
            <person name="Banfield J.F."/>
        </authorList>
    </citation>
    <scope>NUCLEOTIDE SEQUENCE [LARGE SCALE GENOMIC DNA]</scope>
</reference>